<dbReference type="Proteomes" id="UP000244446">
    <property type="component" value="Unassembled WGS sequence"/>
</dbReference>
<comment type="caution">
    <text evidence="2">The sequence shown here is derived from an EMBL/GenBank/DDBJ whole genome shotgun (WGS) entry which is preliminary data.</text>
</comment>
<dbReference type="AlphaFoldDB" id="A0A2T7G5S6"/>
<sequence length="175" mass="18668">MIKLTPALTAIALVFATPTLAADTEVLPAKGDEISKYRDAGAWTIRENATRGSCFASYQSESGAIVQFGFTKDEQAGYLGLFSQLAEDVAPKQEIAVLANGNLYVGEATGVGASLADGYEGGYILVNNPEFVKDIELGKELVAFPETPESYIVDMSGAKNAVYEVRKCTNELKAK</sequence>
<gene>
    <name evidence="2" type="ORF">DC366_11710</name>
</gene>
<keyword evidence="3" id="KW-1185">Reference proteome</keyword>
<proteinExistence type="predicted"/>
<name>A0A2T7G5S6_9RHOB</name>
<evidence type="ECO:0000313" key="3">
    <source>
        <dbReference type="Proteomes" id="UP000244446"/>
    </source>
</evidence>
<protein>
    <submittedName>
        <fullName evidence="2">Uncharacterized protein</fullName>
    </submittedName>
</protein>
<dbReference type="RefSeq" id="WP_108692405.1">
    <property type="nucleotide sequence ID" value="NZ_QCYH01000006.1"/>
</dbReference>
<evidence type="ECO:0000256" key="1">
    <source>
        <dbReference type="SAM" id="SignalP"/>
    </source>
</evidence>
<reference evidence="2 3" key="1">
    <citation type="submission" date="2018-04" db="EMBL/GenBank/DDBJ databases">
        <title>Pelagivirga bohaiensis gen. nov., sp. nov., a bacterium isolated from the Bohai Sea.</title>
        <authorList>
            <person name="Ji X."/>
        </authorList>
    </citation>
    <scope>NUCLEOTIDE SEQUENCE [LARGE SCALE GENOMIC DNA]</scope>
    <source>
        <strain evidence="2 3">BH-SD19</strain>
    </source>
</reference>
<feature type="signal peptide" evidence="1">
    <location>
        <begin position="1"/>
        <end position="21"/>
    </location>
</feature>
<accession>A0A2T7G5S6</accession>
<evidence type="ECO:0000313" key="2">
    <source>
        <dbReference type="EMBL" id="PVA09782.1"/>
    </source>
</evidence>
<keyword evidence="1" id="KW-0732">Signal</keyword>
<dbReference type="EMBL" id="QCYH01000006">
    <property type="protein sequence ID" value="PVA09782.1"/>
    <property type="molecule type" value="Genomic_DNA"/>
</dbReference>
<organism evidence="2 3">
    <name type="scientific">Pelagivirga sediminicola</name>
    <dbReference type="NCBI Taxonomy" id="2170575"/>
    <lineage>
        <taxon>Bacteria</taxon>
        <taxon>Pseudomonadati</taxon>
        <taxon>Pseudomonadota</taxon>
        <taxon>Alphaproteobacteria</taxon>
        <taxon>Rhodobacterales</taxon>
        <taxon>Paracoccaceae</taxon>
        <taxon>Pelagivirga</taxon>
    </lineage>
</organism>
<feature type="chain" id="PRO_5015489667" evidence="1">
    <location>
        <begin position="22"/>
        <end position="175"/>
    </location>
</feature>
<dbReference type="OrthoDB" id="7707276at2"/>